<gene>
    <name evidence="3" type="primary">Contig11003.g11755</name>
    <name evidence="3" type="ORF">STYLEM_17296</name>
</gene>
<accession>A0A078B3U0</accession>
<dbReference type="EMBL" id="CCKQ01016308">
    <property type="protein sequence ID" value="CDW88178.1"/>
    <property type="molecule type" value="Genomic_DNA"/>
</dbReference>
<dbReference type="AlphaFoldDB" id="A0A078B3U0"/>
<evidence type="ECO:0000313" key="3">
    <source>
        <dbReference type="EMBL" id="CDW88178.1"/>
    </source>
</evidence>
<feature type="region of interest" description="Disordered" evidence="2">
    <location>
        <begin position="235"/>
        <end position="261"/>
    </location>
</feature>
<feature type="compositionally biased region" description="Polar residues" evidence="2">
    <location>
        <begin position="127"/>
        <end position="144"/>
    </location>
</feature>
<evidence type="ECO:0000313" key="4">
    <source>
        <dbReference type="Proteomes" id="UP000039865"/>
    </source>
</evidence>
<protein>
    <submittedName>
        <fullName evidence="3">Uncharacterized protein</fullName>
    </submittedName>
</protein>
<feature type="compositionally biased region" description="Low complexity" evidence="2">
    <location>
        <begin position="81"/>
        <end position="95"/>
    </location>
</feature>
<feature type="region of interest" description="Disordered" evidence="2">
    <location>
        <begin position="80"/>
        <end position="144"/>
    </location>
</feature>
<keyword evidence="4" id="KW-1185">Reference proteome</keyword>
<feature type="compositionally biased region" description="Polar residues" evidence="2">
    <location>
        <begin position="32"/>
        <end position="49"/>
    </location>
</feature>
<reference evidence="3 4" key="1">
    <citation type="submission" date="2014-06" db="EMBL/GenBank/DDBJ databases">
        <authorList>
            <person name="Swart Estienne"/>
        </authorList>
    </citation>
    <scope>NUCLEOTIDE SEQUENCE [LARGE SCALE GENOMIC DNA]</scope>
    <source>
        <strain evidence="3 4">130c</strain>
    </source>
</reference>
<dbReference type="Proteomes" id="UP000039865">
    <property type="component" value="Unassembled WGS sequence"/>
</dbReference>
<sequence>MQNYQTYQKFDSLLGRLTSTGKPFTKKKPRLSSPTQVSISIPLQSMTTSHKNEGLETTKDAQRSLLEKALTLNFNDLAKASRPQPSSQLSSRNSSKQVLSTGIIKSNSRQLQRSRQNTQSKTHHSQHSVNLNQNRVSNYSNSGISKASYLTNPSSNYTHSSEIQGYHQSVPKIGQSLNTNRTKYNSKVDKQSSKNGGKQSLIFFERFNQVIREDRSFSPTNADFIPFQMTAETPNQNNKKIYDMDQDNSIQGPQRFNLRQPSRSNIKSCNIVLFDISSNNKSNSKTNGKLEKRLSHNQSYEIEDQIEQMRAIQELSYQQLDQPFESRTLRLTKKIQRWYKQILHKRKAIKAKKYLKANLGRYILGHRVRKAFKWLQKQQIGKEAIDLLRIKNDVIIFTQKSNLSGNNTLSQAQNASNDPFIQNITKQLRIKLQEFNQQLTLQLINLKKGKKLEIQSLKDQLVLLNKRLNLKRQKSNERGASENSRIIQNSLIQNNLGDQNQQTIKNKLRVLFQRVENIILSNRKDSSDVLDDCLENIKELYENEKRKRSIIQNEDSIRTLL</sequence>
<feature type="coiled-coil region" evidence="1">
    <location>
        <begin position="447"/>
        <end position="474"/>
    </location>
</feature>
<evidence type="ECO:0000256" key="1">
    <source>
        <dbReference type="SAM" id="Coils"/>
    </source>
</evidence>
<organism evidence="3 4">
    <name type="scientific">Stylonychia lemnae</name>
    <name type="common">Ciliate</name>
    <dbReference type="NCBI Taxonomy" id="5949"/>
    <lineage>
        <taxon>Eukaryota</taxon>
        <taxon>Sar</taxon>
        <taxon>Alveolata</taxon>
        <taxon>Ciliophora</taxon>
        <taxon>Intramacronucleata</taxon>
        <taxon>Spirotrichea</taxon>
        <taxon>Stichotrichia</taxon>
        <taxon>Sporadotrichida</taxon>
        <taxon>Oxytrichidae</taxon>
        <taxon>Stylonychinae</taxon>
        <taxon>Stylonychia</taxon>
    </lineage>
</organism>
<feature type="compositionally biased region" description="Polar residues" evidence="2">
    <location>
        <begin position="247"/>
        <end position="261"/>
    </location>
</feature>
<keyword evidence="1" id="KW-0175">Coiled coil</keyword>
<dbReference type="InParanoid" id="A0A078B3U0"/>
<evidence type="ECO:0000256" key="2">
    <source>
        <dbReference type="SAM" id="MobiDB-lite"/>
    </source>
</evidence>
<feature type="region of interest" description="Disordered" evidence="2">
    <location>
        <begin position="19"/>
        <end position="56"/>
    </location>
</feature>
<name>A0A078B3U0_STYLE</name>
<feature type="compositionally biased region" description="Polar residues" evidence="2">
    <location>
        <begin position="96"/>
        <end position="120"/>
    </location>
</feature>
<proteinExistence type="predicted"/>